<accession>A0ACC0CSL6</accession>
<dbReference type="EMBL" id="MU394352">
    <property type="protein sequence ID" value="KAI6083430.1"/>
    <property type="molecule type" value="Genomic_DNA"/>
</dbReference>
<keyword evidence="2" id="KW-1185">Reference proteome</keyword>
<protein>
    <submittedName>
        <fullName evidence="1">Ribonuclease H-like protein</fullName>
    </submittedName>
</protein>
<organism evidence="1 2">
    <name type="scientific">Hypoxylon rubiginosum</name>
    <dbReference type="NCBI Taxonomy" id="110542"/>
    <lineage>
        <taxon>Eukaryota</taxon>
        <taxon>Fungi</taxon>
        <taxon>Dikarya</taxon>
        <taxon>Ascomycota</taxon>
        <taxon>Pezizomycotina</taxon>
        <taxon>Sordariomycetes</taxon>
        <taxon>Xylariomycetidae</taxon>
        <taxon>Xylariales</taxon>
        <taxon>Hypoxylaceae</taxon>
        <taxon>Hypoxylon</taxon>
    </lineage>
</organism>
<proteinExistence type="predicted"/>
<reference evidence="1 2" key="1">
    <citation type="journal article" date="2022" name="New Phytol.">
        <title>Ecological generalism drives hyperdiversity of secondary metabolite gene clusters in xylarialean endophytes.</title>
        <authorList>
            <person name="Franco M.E.E."/>
            <person name="Wisecaver J.H."/>
            <person name="Arnold A.E."/>
            <person name="Ju Y.M."/>
            <person name="Slot J.C."/>
            <person name="Ahrendt S."/>
            <person name="Moore L.P."/>
            <person name="Eastman K.E."/>
            <person name="Scott K."/>
            <person name="Konkel Z."/>
            <person name="Mondo S.J."/>
            <person name="Kuo A."/>
            <person name="Hayes R.D."/>
            <person name="Haridas S."/>
            <person name="Andreopoulos B."/>
            <person name="Riley R."/>
            <person name="LaButti K."/>
            <person name="Pangilinan J."/>
            <person name="Lipzen A."/>
            <person name="Amirebrahimi M."/>
            <person name="Yan J."/>
            <person name="Adam C."/>
            <person name="Keymanesh K."/>
            <person name="Ng V."/>
            <person name="Louie K."/>
            <person name="Northen T."/>
            <person name="Drula E."/>
            <person name="Henrissat B."/>
            <person name="Hsieh H.M."/>
            <person name="Youens-Clark K."/>
            <person name="Lutzoni F."/>
            <person name="Miadlikowska J."/>
            <person name="Eastwood D.C."/>
            <person name="Hamelin R.C."/>
            <person name="Grigoriev I.V."/>
            <person name="U'Ren J.M."/>
        </authorList>
    </citation>
    <scope>NUCLEOTIDE SEQUENCE [LARGE SCALE GENOMIC DNA]</scope>
    <source>
        <strain evidence="1 2">ER1909</strain>
    </source>
</reference>
<comment type="caution">
    <text evidence="1">The sequence shown here is derived from an EMBL/GenBank/DDBJ whole genome shotgun (WGS) entry which is preliminary data.</text>
</comment>
<evidence type="ECO:0000313" key="2">
    <source>
        <dbReference type="Proteomes" id="UP001497680"/>
    </source>
</evidence>
<dbReference type="Proteomes" id="UP001497680">
    <property type="component" value="Unassembled WGS sequence"/>
</dbReference>
<evidence type="ECO:0000313" key="1">
    <source>
        <dbReference type="EMBL" id="KAI6083430.1"/>
    </source>
</evidence>
<sequence length="315" mass="35566">MASEERPGNESEDDESQPRYVLDPNQAFTLLKVVDYRKIKSKLKFDKKTMKARAWTNGGLTCIHATMRPIPNQADVTRAKAAMGNGKNDVWMGTEFRAPDSPASIFDFRTINTINENVVSRRFMIRRRHVPHVSRLKTMLLYTDGACRPHSPTDSTLRGGCSFVFDASVGAVYFAMETKGYDGQLHPHTCERAKLRAVIAALRFRHWSFEGWERVVVATDTDYVTKTATEQLCAWAARDWRRSKTKEKEVANQDLWKLLSNTLKSYAEDGCEISFWKIPKGTNTVAAAAAKLAAKEGGGSDEYEEYEMPDPGPRK</sequence>
<name>A0ACC0CSL6_9PEZI</name>
<gene>
    <name evidence="1" type="ORF">F4821DRAFT_280895</name>
</gene>